<gene>
    <name evidence="2" type="ORF">RFI_11934</name>
</gene>
<evidence type="ECO:0000313" key="2">
    <source>
        <dbReference type="EMBL" id="ETO25203.1"/>
    </source>
</evidence>
<dbReference type="Proteomes" id="UP000023152">
    <property type="component" value="Unassembled WGS sequence"/>
</dbReference>
<sequence>MVQTTVSPQSFSAYTSTFRLIFCIIFSVCSIVVASICAQQLYRSRNLLTFKHFKQNRVKLLTRMASLISSLCILALSLTDIDLWIYGGEPSKGIKKGGHKKKIKLKKKMEGNSIYGLRTLLNGTADSLIAGMVCYLAVNVTRTFFRNQIKQDLPDRINRIWYIYAGMIVISTTACGIVSFGFHVYIFWMVYLDIRQMVATIACFMFAYTYYVIERERQVLHFFF</sequence>
<name>X6NH28_RETFI</name>
<dbReference type="AlphaFoldDB" id="X6NH28"/>
<reference evidence="2 3" key="1">
    <citation type="journal article" date="2013" name="Curr. Biol.">
        <title>The Genome of the Foraminiferan Reticulomyxa filosa.</title>
        <authorList>
            <person name="Glockner G."/>
            <person name="Hulsmann N."/>
            <person name="Schleicher M."/>
            <person name="Noegel A.A."/>
            <person name="Eichinger L."/>
            <person name="Gallinger C."/>
            <person name="Pawlowski J."/>
            <person name="Sierra R."/>
            <person name="Euteneuer U."/>
            <person name="Pillet L."/>
            <person name="Moustafa A."/>
            <person name="Platzer M."/>
            <person name="Groth M."/>
            <person name="Szafranski K."/>
            <person name="Schliwa M."/>
        </authorList>
    </citation>
    <scope>NUCLEOTIDE SEQUENCE [LARGE SCALE GENOMIC DNA]</scope>
</reference>
<feature type="transmembrane region" description="Helical" evidence="1">
    <location>
        <begin position="18"/>
        <end position="39"/>
    </location>
</feature>
<feature type="transmembrane region" description="Helical" evidence="1">
    <location>
        <begin position="60"/>
        <end position="78"/>
    </location>
</feature>
<keyword evidence="3" id="KW-1185">Reference proteome</keyword>
<accession>X6NH28</accession>
<keyword evidence="1" id="KW-0472">Membrane</keyword>
<keyword evidence="1" id="KW-1133">Transmembrane helix</keyword>
<organism evidence="2 3">
    <name type="scientific">Reticulomyxa filosa</name>
    <dbReference type="NCBI Taxonomy" id="46433"/>
    <lineage>
        <taxon>Eukaryota</taxon>
        <taxon>Sar</taxon>
        <taxon>Rhizaria</taxon>
        <taxon>Retaria</taxon>
        <taxon>Foraminifera</taxon>
        <taxon>Monothalamids</taxon>
        <taxon>Reticulomyxidae</taxon>
        <taxon>Reticulomyxa</taxon>
    </lineage>
</organism>
<protein>
    <submittedName>
        <fullName evidence="2">Uncharacterized protein</fullName>
    </submittedName>
</protein>
<dbReference type="EMBL" id="ASPP01008691">
    <property type="protein sequence ID" value="ETO25203.1"/>
    <property type="molecule type" value="Genomic_DNA"/>
</dbReference>
<feature type="transmembrane region" description="Helical" evidence="1">
    <location>
        <begin position="119"/>
        <end position="140"/>
    </location>
</feature>
<keyword evidence="1" id="KW-0812">Transmembrane</keyword>
<evidence type="ECO:0000256" key="1">
    <source>
        <dbReference type="SAM" id="Phobius"/>
    </source>
</evidence>
<proteinExistence type="predicted"/>
<evidence type="ECO:0000313" key="3">
    <source>
        <dbReference type="Proteomes" id="UP000023152"/>
    </source>
</evidence>
<comment type="caution">
    <text evidence="2">The sequence shown here is derived from an EMBL/GenBank/DDBJ whole genome shotgun (WGS) entry which is preliminary data.</text>
</comment>
<feature type="transmembrane region" description="Helical" evidence="1">
    <location>
        <begin position="161"/>
        <end position="188"/>
    </location>
</feature>
<feature type="transmembrane region" description="Helical" evidence="1">
    <location>
        <begin position="194"/>
        <end position="213"/>
    </location>
</feature>